<name>A0A4R4ZL01_9ACTN</name>
<keyword evidence="2" id="KW-1185">Reference proteome</keyword>
<dbReference type="RefSeq" id="WP_132169527.1">
    <property type="nucleotide sequence ID" value="NZ_SMKX01000055.1"/>
</dbReference>
<proteinExistence type="predicted"/>
<protein>
    <submittedName>
        <fullName evidence="1">Uncharacterized protein</fullName>
    </submittedName>
</protein>
<gene>
    <name evidence="1" type="ORF">E1263_19995</name>
</gene>
<dbReference type="AlphaFoldDB" id="A0A4R4ZL01"/>
<evidence type="ECO:0000313" key="2">
    <source>
        <dbReference type="Proteomes" id="UP000295124"/>
    </source>
</evidence>
<dbReference type="Proteomes" id="UP000295124">
    <property type="component" value="Unassembled WGS sequence"/>
</dbReference>
<sequence>MKRPGSGGNSSDISAITVGSLAAMITDLENRSKTLQSLTSLKRRAGEYGVGMTEFQKIMDVGRWIDGELPMLRRRLSLARALESQASPGRPVSLHEPVRLPTEAELTRMRNLAKKLKEHTKSGPENAKLYHEAALALASVNDPDLAAAFFAELGPQSIELLVPMMSGSGSKTIREDVKAFSTALGVAFKDTDPSQGIVDVMNMFANPPTKNGAPITPAAWGRLALLQDGDFDPTWLTKVVRANGLDAFARKGHGGISDFRGNMSQDTGLPDDIIALAFGALKNNPEAARSAITSMGPMSDTVKLVFSYAGAVGTGESVAQNFGLAIEAGTGSTTEKSGAHSEAAAKFAFDFILATGQYKQVPYAIKPSLGRLAASYTHELLTGARTDDGGARDSGVGKPADFNTIPGITPRFYLSAEDTYRFLHGFADSDVLSEPFDEAMGNLYQAIAQLAAQQDRDAIKAGGRDPRNFERTMDAFGSLGGLQYQAMKDVRGSMDAFDKKVRENISKVVTLGIGKVPTPTGVAAKWAWKGVTKAAGAGLKKFVKGGATRVQILESEDLQETLTMKYQTAALLVAAGYPHKVIPPDIRGADGNLLSVDEIVKDEKKLARFFAWSDSNDEPPYVMDDKIDQGEKNYVGGSKVGEKYGSTLQWK</sequence>
<evidence type="ECO:0000313" key="1">
    <source>
        <dbReference type="EMBL" id="TDD58299.1"/>
    </source>
</evidence>
<dbReference type="OrthoDB" id="3492053at2"/>
<reference evidence="1 2" key="1">
    <citation type="submission" date="2019-03" db="EMBL/GenBank/DDBJ databases">
        <title>Draft genome sequences of novel Actinobacteria.</title>
        <authorList>
            <person name="Sahin N."/>
            <person name="Ay H."/>
            <person name="Saygin H."/>
        </authorList>
    </citation>
    <scope>NUCLEOTIDE SEQUENCE [LARGE SCALE GENOMIC DNA]</scope>
    <source>
        <strain evidence="1 2">JCM 13523</strain>
    </source>
</reference>
<accession>A0A4R4ZL01</accession>
<organism evidence="1 2">
    <name type="scientific">Kribbella antibiotica</name>
    <dbReference type="NCBI Taxonomy" id="190195"/>
    <lineage>
        <taxon>Bacteria</taxon>
        <taxon>Bacillati</taxon>
        <taxon>Actinomycetota</taxon>
        <taxon>Actinomycetes</taxon>
        <taxon>Propionibacteriales</taxon>
        <taxon>Kribbellaceae</taxon>
        <taxon>Kribbella</taxon>
    </lineage>
</organism>
<dbReference type="EMBL" id="SMKX01000055">
    <property type="protein sequence ID" value="TDD58299.1"/>
    <property type="molecule type" value="Genomic_DNA"/>
</dbReference>
<comment type="caution">
    <text evidence="1">The sequence shown here is derived from an EMBL/GenBank/DDBJ whole genome shotgun (WGS) entry which is preliminary data.</text>
</comment>